<dbReference type="RefSeq" id="WP_281447079.1">
    <property type="nucleotide sequence ID" value="NZ_JASBAO010000001.1"/>
</dbReference>
<reference evidence="1" key="1">
    <citation type="submission" date="2023-05" db="EMBL/GenBank/DDBJ databases">
        <title>Whole genome sequence of Commensalibacter sp.</title>
        <authorList>
            <person name="Charoenyingcharoen P."/>
            <person name="Yukphan P."/>
        </authorList>
    </citation>
    <scope>NUCLEOTIDE SEQUENCE</scope>
    <source>
        <strain evidence="1">TBRC 16381</strain>
    </source>
</reference>
<organism evidence="1 2">
    <name type="scientific">Commensalibacter oyaizuii</name>
    <dbReference type="NCBI Taxonomy" id="3043873"/>
    <lineage>
        <taxon>Bacteria</taxon>
        <taxon>Pseudomonadati</taxon>
        <taxon>Pseudomonadota</taxon>
        <taxon>Alphaproteobacteria</taxon>
        <taxon>Acetobacterales</taxon>
        <taxon>Acetobacteraceae</taxon>
    </lineage>
</organism>
<keyword evidence="2" id="KW-1185">Reference proteome</keyword>
<name>A0ABT6PYH7_9PROT</name>
<protein>
    <recommendedName>
        <fullName evidence="3">DUF1963 domain-containing protein</fullName>
    </recommendedName>
</protein>
<dbReference type="Proteomes" id="UP001431634">
    <property type="component" value="Unassembled WGS sequence"/>
</dbReference>
<evidence type="ECO:0000313" key="1">
    <source>
        <dbReference type="EMBL" id="MDI2089915.1"/>
    </source>
</evidence>
<proteinExistence type="predicted"/>
<evidence type="ECO:0000313" key="2">
    <source>
        <dbReference type="Proteomes" id="UP001431634"/>
    </source>
</evidence>
<evidence type="ECO:0008006" key="3">
    <source>
        <dbReference type="Google" id="ProtNLM"/>
    </source>
</evidence>
<comment type="caution">
    <text evidence="1">The sequence shown here is derived from an EMBL/GenBank/DDBJ whole genome shotgun (WGS) entry which is preliminary data.</text>
</comment>
<accession>A0ABT6PYH7</accession>
<dbReference type="EMBL" id="JASBAO010000001">
    <property type="protein sequence ID" value="MDI2089915.1"/>
    <property type="molecule type" value="Genomic_DNA"/>
</dbReference>
<gene>
    <name evidence="1" type="ORF">QJV27_00740</name>
</gene>
<sequence length="243" mass="28656">MPDCLIPKVIEKLYPDVTEVFVNPELLRPYFFPLLSFKHDGQLFHMIAVPGLFFNETQCQHYSECGFFGFQRDQDGRYEFLGGFSIFEEYQEVPALYKILQEDWLLHGEKYYHQHITVKDYISSLDIQDNLKKKLKCYIGDFYGYQMTKTNWYRTGKFKTFMFMTEAWSNVDALDFINANEHDQAGDFLVNKDFILKFDYDLTPEMMIGGIGKGDFLSVINGGTNFLFWDDVKDIIYLVELYS</sequence>